<protein>
    <recommendedName>
        <fullName evidence="3">Cold shock domain-containing protein</fullName>
    </recommendedName>
</protein>
<dbReference type="InterPro" id="IPR012340">
    <property type="entry name" value="NA-bd_OB-fold"/>
</dbReference>
<comment type="caution">
    <text evidence="1">The sequence shown here is derived from an EMBL/GenBank/DDBJ whole genome shotgun (WGS) entry which is preliminary data.</text>
</comment>
<proteinExistence type="predicted"/>
<dbReference type="EMBL" id="JBDODL010002310">
    <property type="protein sequence ID" value="MES1922160.1"/>
    <property type="molecule type" value="Genomic_DNA"/>
</dbReference>
<organism evidence="1 2">
    <name type="scientific">Bonamia ostreae</name>
    <dbReference type="NCBI Taxonomy" id="126728"/>
    <lineage>
        <taxon>Eukaryota</taxon>
        <taxon>Sar</taxon>
        <taxon>Rhizaria</taxon>
        <taxon>Endomyxa</taxon>
        <taxon>Ascetosporea</taxon>
        <taxon>Haplosporida</taxon>
        <taxon>Bonamia</taxon>
    </lineage>
</organism>
<sequence>MSEKSDEENLTWTEDLNPENYFDWTISKSLQEKKENVNTPQNTNEEVFNSQTNLLSSKGTVVYFDLKTDEGCLREDKNVRNFFFSSKDIFSNDFLVYKGEEVLFNYNNENVENKRPEAFNIVCKSLKRRIMVGEVVFSSHERGFGWISIAIFDKNKPFVFFMEKNVLKKKDGERIEKGDRVRFIVNLEFEQPFASRLELV</sequence>
<evidence type="ECO:0000313" key="2">
    <source>
        <dbReference type="Proteomes" id="UP001439008"/>
    </source>
</evidence>
<accession>A0ABV2AR55</accession>
<dbReference type="Proteomes" id="UP001439008">
    <property type="component" value="Unassembled WGS sequence"/>
</dbReference>
<gene>
    <name evidence="1" type="ORF">MHBO_003677</name>
</gene>
<evidence type="ECO:0008006" key="3">
    <source>
        <dbReference type="Google" id="ProtNLM"/>
    </source>
</evidence>
<name>A0ABV2AR55_9EUKA</name>
<evidence type="ECO:0000313" key="1">
    <source>
        <dbReference type="EMBL" id="MES1922160.1"/>
    </source>
</evidence>
<keyword evidence="2" id="KW-1185">Reference proteome</keyword>
<dbReference type="Gene3D" id="2.40.50.140">
    <property type="entry name" value="Nucleic acid-binding proteins"/>
    <property type="match status" value="1"/>
</dbReference>
<reference evidence="1 2" key="1">
    <citation type="journal article" date="2024" name="BMC Biol.">
        <title>Comparative genomics of Ascetosporea gives new insight into the evolutionary basis for animal parasitism in Rhizaria.</title>
        <authorList>
            <person name="Hiltunen Thoren M."/>
            <person name="Onut-Brannstrom I."/>
            <person name="Alfjorden A."/>
            <person name="Peckova H."/>
            <person name="Swords F."/>
            <person name="Hooper C."/>
            <person name="Holzer A.S."/>
            <person name="Bass D."/>
            <person name="Burki F."/>
        </authorList>
    </citation>
    <scope>NUCLEOTIDE SEQUENCE [LARGE SCALE GENOMIC DNA]</scope>
    <source>
        <strain evidence="1">20-A016</strain>
    </source>
</reference>